<dbReference type="RefSeq" id="WP_143913412.1">
    <property type="nucleotide sequence ID" value="NZ_VLNT01000007.1"/>
</dbReference>
<dbReference type="Pfam" id="PF00589">
    <property type="entry name" value="Phage_integrase"/>
    <property type="match status" value="1"/>
</dbReference>
<keyword evidence="2" id="KW-0229">DNA integration</keyword>
<dbReference type="OrthoDB" id="1822491at2"/>
<evidence type="ECO:0000256" key="2">
    <source>
        <dbReference type="ARBA" id="ARBA00022908"/>
    </source>
</evidence>
<evidence type="ECO:0000313" key="10">
    <source>
        <dbReference type="Proteomes" id="UP000316988"/>
    </source>
</evidence>
<dbReference type="InterPro" id="IPR044068">
    <property type="entry name" value="CB"/>
</dbReference>
<evidence type="ECO:0000259" key="7">
    <source>
        <dbReference type="PROSITE" id="PS51898"/>
    </source>
</evidence>
<accession>A0A554S8X5</accession>
<dbReference type="InterPro" id="IPR050090">
    <property type="entry name" value="Tyrosine_recombinase_XerCD"/>
</dbReference>
<keyword evidence="4" id="KW-0233">DNA recombination</keyword>
<feature type="region of interest" description="Disordered" evidence="6">
    <location>
        <begin position="1"/>
        <end position="20"/>
    </location>
</feature>
<dbReference type="SUPFAM" id="SSF56349">
    <property type="entry name" value="DNA breaking-rejoining enzymes"/>
    <property type="match status" value="1"/>
</dbReference>
<dbReference type="PROSITE" id="PS51898">
    <property type="entry name" value="TYR_RECOMBINASE"/>
    <property type="match status" value="1"/>
</dbReference>
<gene>
    <name evidence="9" type="ORF">FNM00_10565</name>
</gene>
<name>A0A554S8X5_9ACTN</name>
<feature type="compositionally biased region" description="Basic residues" evidence="6">
    <location>
        <begin position="1"/>
        <end position="16"/>
    </location>
</feature>
<organism evidence="9 10">
    <name type="scientific">Aeromicrobium piscarium</name>
    <dbReference type="NCBI Taxonomy" id="2590901"/>
    <lineage>
        <taxon>Bacteria</taxon>
        <taxon>Bacillati</taxon>
        <taxon>Actinomycetota</taxon>
        <taxon>Actinomycetes</taxon>
        <taxon>Propionibacteriales</taxon>
        <taxon>Nocardioidaceae</taxon>
        <taxon>Aeromicrobium</taxon>
    </lineage>
</organism>
<dbReference type="GO" id="GO:0015074">
    <property type="term" value="P:DNA integration"/>
    <property type="evidence" value="ECO:0007669"/>
    <property type="project" value="UniProtKB-KW"/>
</dbReference>
<dbReference type="InterPro" id="IPR010998">
    <property type="entry name" value="Integrase_recombinase_N"/>
</dbReference>
<feature type="domain" description="Tyr recombinase" evidence="7">
    <location>
        <begin position="171"/>
        <end position="366"/>
    </location>
</feature>
<dbReference type="InterPro" id="IPR004107">
    <property type="entry name" value="Integrase_SAM-like_N"/>
</dbReference>
<evidence type="ECO:0000256" key="5">
    <source>
        <dbReference type="PROSITE-ProRule" id="PRU01248"/>
    </source>
</evidence>
<evidence type="ECO:0000256" key="6">
    <source>
        <dbReference type="SAM" id="MobiDB-lite"/>
    </source>
</evidence>
<dbReference type="InterPro" id="IPR011010">
    <property type="entry name" value="DNA_brk_join_enz"/>
</dbReference>
<dbReference type="GO" id="GO:0003677">
    <property type="term" value="F:DNA binding"/>
    <property type="evidence" value="ECO:0007669"/>
    <property type="project" value="UniProtKB-UniRule"/>
</dbReference>
<dbReference type="Pfam" id="PF14659">
    <property type="entry name" value="Phage_int_SAM_3"/>
    <property type="match status" value="1"/>
</dbReference>
<proteinExistence type="inferred from homology"/>
<dbReference type="PROSITE" id="PS51900">
    <property type="entry name" value="CB"/>
    <property type="match status" value="1"/>
</dbReference>
<dbReference type="CDD" id="cd01189">
    <property type="entry name" value="INT_ICEBs1_C_like"/>
    <property type="match status" value="1"/>
</dbReference>
<dbReference type="Gene3D" id="1.10.150.130">
    <property type="match status" value="1"/>
</dbReference>
<dbReference type="InterPro" id="IPR058717">
    <property type="entry name" value="Phage_L5_Integrase_N"/>
</dbReference>
<dbReference type="AlphaFoldDB" id="A0A554S8X5"/>
<evidence type="ECO:0000256" key="3">
    <source>
        <dbReference type="ARBA" id="ARBA00023125"/>
    </source>
</evidence>
<dbReference type="GO" id="GO:0006310">
    <property type="term" value="P:DNA recombination"/>
    <property type="evidence" value="ECO:0007669"/>
    <property type="project" value="UniProtKB-KW"/>
</dbReference>
<dbReference type="InterPro" id="IPR013762">
    <property type="entry name" value="Integrase-like_cat_sf"/>
</dbReference>
<dbReference type="Proteomes" id="UP000316988">
    <property type="component" value="Unassembled WGS sequence"/>
</dbReference>
<comment type="caution">
    <text evidence="9">The sequence shown here is derived from an EMBL/GenBank/DDBJ whole genome shotgun (WGS) entry which is preliminary data.</text>
</comment>
<evidence type="ECO:0000256" key="4">
    <source>
        <dbReference type="ARBA" id="ARBA00023172"/>
    </source>
</evidence>
<keyword evidence="10" id="KW-1185">Reference proteome</keyword>
<evidence type="ECO:0000313" key="9">
    <source>
        <dbReference type="EMBL" id="TSD62806.1"/>
    </source>
</evidence>
<dbReference type="InterPro" id="IPR002104">
    <property type="entry name" value="Integrase_catalytic"/>
</dbReference>
<reference evidence="9 10" key="1">
    <citation type="submission" date="2019-07" db="EMBL/GenBank/DDBJ databases">
        <authorList>
            <person name="Zhao L.H."/>
        </authorList>
    </citation>
    <scope>NUCLEOTIDE SEQUENCE [LARGE SCALE GENOMIC DNA]</scope>
    <source>
        <strain evidence="9 10">Co35</strain>
    </source>
</reference>
<dbReference type="Gene3D" id="1.10.443.10">
    <property type="entry name" value="Intergrase catalytic core"/>
    <property type="match status" value="1"/>
</dbReference>
<protein>
    <submittedName>
        <fullName evidence="9">Site-specific integrase</fullName>
    </submittedName>
</protein>
<feature type="domain" description="Core-binding (CB)" evidence="8">
    <location>
        <begin position="60"/>
        <end position="150"/>
    </location>
</feature>
<dbReference type="PANTHER" id="PTHR30349:SF64">
    <property type="entry name" value="PROPHAGE INTEGRASE INTD-RELATED"/>
    <property type="match status" value="1"/>
</dbReference>
<dbReference type="EMBL" id="VLNT01000007">
    <property type="protein sequence ID" value="TSD62806.1"/>
    <property type="molecule type" value="Genomic_DNA"/>
</dbReference>
<dbReference type="PANTHER" id="PTHR30349">
    <property type="entry name" value="PHAGE INTEGRASE-RELATED"/>
    <property type="match status" value="1"/>
</dbReference>
<evidence type="ECO:0000256" key="1">
    <source>
        <dbReference type="ARBA" id="ARBA00008857"/>
    </source>
</evidence>
<keyword evidence="3 5" id="KW-0238">DNA-binding</keyword>
<dbReference type="Pfam" id="PF26003">
    <property type="entry name" value="Integrase_N_phage"/>
    <property type="match status" value="1"/>
</dbReference>
<sequence length="383" mass="42571">MASKSIAKRPNGKWRARYRDNANKEHAKHFDRKVDAQRWLDEVTTSIVTGQYVNPNAGKTTLREYAEQWRRAQPHRETTRQRTESQFRNHVYPAFGDVPIANIKPSDVQAWVQRLATPDPESDRKNGGALQPRTIAVVHGMIHGVFAAAVRDRKIASNPCADTRLPKPEKSKVIPMTMDQLDRLTEAMPEHLKALVTLTAGTGLRQGETFGLTIDRIDFLRRTVTVNRQLQYLEAGPKLVRPKTDASVRDVPLPQVVVDALAAHVAAHGTADLDGEQLVFSAPEGAPYRRSRFSDAVWRPAVKSAGLPEGTRFHDLRHLYASLLIRHGESVKTVQARLGHASAAETLDTYSHLWPDSDDTTRAAVDAAFSHRIEGGGATEKTS</sequence>
<comment type="similarity">
    <text evidence="1">Belongs to the 'phage' integrase family.</text>
</comment>
<evidence type="ECO:0000259" key="8">
    <source>
        <dbReference type="PROSITE" id="PS51900"/>
    </source>
</evidence>